<dbReference type="InterPro" id="IPR030474">
    <property type="entry name" value="IL-6/GCSF/MGF"/>
</dbReference>
<dbReference type="AlphaFoldDB" id="A0A6J2WJ78"/>
<dbReference type="GO" id="GO:0030154">
    <property type="term" value="P:cell differentiation"/>
    <property type="evidence" value="ECO:0007669"/>
    <property type="project" value="InterPro"/>
</dbReference>
<dbReference type="Gene3D" id="1.20.1250.10">
    <property type="match status" value="1"/>
</dbReference>
<dbReference type="GO" id="GO:0005615">
    <property type="term" value="C:extracellular space"/>
    <property type="evidence" value="ECO:0007669"/>
    <property type="project" value="InterPro"/>
</dbReference>
<keyword evidence="7" id="KW-1185">Reference proteome</keyword>
<organism evidence="7 8">
    <name type="scientific">Chanos chanos</name>
    <name type="common">Milkfish</name>
    <name type="synonym">Mugil chanos</name>
    <dbReference type="NCBI Taxonomy" id="29144"/>
    <lineage>
        <taxon>Eukaryota</taxon>
        <taxon>Metazoa</taxon>
        <taxon>Chordata</taxon>
        <taxon>Craniata</taxon>
        <taxon>Vertebrata</taxon>
        <taxon>Euteleostomi</taxon>
        <taxon>Actinopterygii</taxon>
        <taxon>Neopterygii</taxon>
        <taxon>Teleostei</taxon>
        <taxon>Ostariophysi</taxon>
        <taxon>Gonorynchiformes</taxon>
        <taxon>Chanidae</taxon>
        <taxon>Chanos</taxon>
    </lineage>
</organism>
<dbReference type="PANTHER" id="PTHR48494:SF1">
    <property type="entry name" value="INTERLEUKIN-6"/>
    <property type="match status" value="1"/>
</dbReference>
<keyword evidence="3" id="KW-0011">Acute phase</keyword>
<evidence type="ECO:0000256" key="4">
    <source>
        <dbReference type="ARBA" id="ARBA00023441"/>
    </source>
</evidence>
<evidence type="ECO:0000313" key="7">
    <source>
        <dbReference type="Proteomes" id="UP000504632"/>
    </source>
</evidence>
<dbReference type="OrthoDB" id="8943569at2759"/>
<dbReference type="PANTHER" id="PTHR48494">
    <property type="entry name" value="INTERLEUKIN-6"/>
    <property type="match status" value="1"/>
</dbReference>
<evidence type="ECO:0000313" key="8">
    <source>
        <dbReference type="RefSeq" id="XP_030644368.1"/>
    </source>
</evidence>
<reference evidence="8" key="1">
    <citation type="submission" date="2025-08" db="UniProtKB">
        <authorList>
            <consortium name="RefSeq"/>
        </authorList>
    </citation>
    <scope>IDENTIFICATION</scope>
</reference>
<dbReference type="InterPro" id="IPR003574">
    <property type="entry name" value="IL-6-like"/>
</dbReference>
<evidence type="ECO:0000256" key="2">
    <source>
        <dbReference type="ARBA" id="ARBA00019464"/>
    </source>
</evidence>
<feature type="region of interest" description="Disordered" evidence="5">
    <location>
        <begin position="243"/>
        <end position="266"/>
    </location>
</feature>
<evidence type="ECO:0000256" key="3">
    <source>
        <dbReference type="ARBA" id="ARBA00022486"/>
    </source>
</evidence>
<name>A0A6J2WJ78_CHACN</name>
<dbReference type="InParanoid" id="A0A6J2WJ78"/>
<comment type="function">
    <text evidence="4">Cytokine with a wide variety of biological functions in immunity, tissue regeneration, and metabolism. Binds to IL6R, then the complex associates to the signaling subunit IL6ST/gp130 to trigger the intracellular IL6-signaling pathway. The interaction with the membrane-bound IL6R and IL6ST stimulates 'classic signaling', whereas the binding of IL6 and soluble IL6R to IL6ST stimulates 'trans-signaling'. Alternatively, 'cluster signaling' occurs when membrane-bound IL6:IL6R complexes on transmitter cells activate IL6ST receptors on neighboring receiver cells.</text>
</comment>
<dbReference type="PRINTS" id="PR00433">
    <property type="entry name" value="IL6GCSFMGF"/>
</dbReference>
<dbReference type="GO" id="GO:0005125">
    <property type="term" value="F:cytokine activity"/>
    <property type="evidence" value="ECO:0007669"/>
    <property type="project" value="InterPro"/>
</dbReference>
<feature type="transmembrane region" description="Helical" evidence="6">
    <location>
        <begin position="6"/>
        <end position="26"/>
    </location>
</feature>
<evidence type="ECO:0000256" key="6">
    <source>
        <dbReference type="SAM" id="Phobius"/>
    </source>
</evidence>
<dbReference type="RefSeq" id="XP_030644368.1">
    <property type="nucleotide sequence ID" value="XM_030788508.1"/>
</dbReference>
<dbReference type="GO" id="GO:0005138">
    <property type="term" value="F:interleukin-6 receptor binding"/>
    <property type="evidence" value="ECO:0007669"/>
    <property type="project" value="InterPro"/>
</dbReference>
<dbReference type="FunCoup" id="A0A6J2WJ78">
    <property type="interactions" value="164"/>
</dbReference>
<dbReference type="GO" id="GO:0006955">
    <property type="term" value="P:immune response"/>
    <property type="evidence" value="ECO:0007669"/>
    <property type="project" value="InterPro"/>
</dbReference>
<keyword evidence="6" id="KW-1133">Transmembrane helix</keyword>
<feature type="transmembrane region" description="Helical" evidence="6">
    <location>
        <begin position="38"/>
        <end position="58"/>
    </location>
</feature>
<dbReference type="CTD" id="3569"/>
<protein>
    <recommendedName>
        <fullName evidence="2">Interleukin-6</fullName>
    </recommendedName>
</protein>
<dbReference type="SMART" id="SM00126">
    <property type="entry name" value="IL6"/>
    <property type="match status" value="1"/>
</dbReference>
<dbReference type="InterPro" id="IPR009079">
    <property type="entry name" value="4_helix_cytokine-like_core"/>
</dbReference>
<keyword evidence="6" id="KW-0812">Transmembrane</keyword>
<accession>A0A6J2WJ78</accession>
<comment type="similarity">
    <text evidence="1">Belongs to the IL-6 superfamily.</text>
</comment>
<gene>
    <name evidence="8" type="primary">il6</name>
</gene>
<evidence type="ECO:0000256" key="5">
    <source>
        <dbReference type="SAM" id="MobiDB-lite"/>
    </source>
</evidence>
<proteinExistence type="inferred from homology"/>
<dbReference type="Proteomes" id="UP000504632">
    <property type="component" value="Chromosome 12"/>
</dbReference>
<dbReference type="Pfam" id="PF00489">
    <property type="entry name" value="IL6"/>
    <property type="match status" value="1"/>
</dbReference>
<dbReference type="GO" id="GO:0006953">
    <property type="term" value="P:acute-phase response"/>
    <property type="evidence" value="ECO:0007669"/>
    <property type="project" value="UniProtKB-KW"/>
</dbReference>
<dbReference type="SUPFAM" id="SSF47266">
    <property type="entry name" value="4-helical cytokines"/>
    <property type="match status" value="1"/>
</dbReference>
<keyword evidence="6" id="KW-0472">Membrane</keyword>
<dbReference type="GeneID" id="115824754"/>
<sequence length="266" mass="29829">MSVTTLNILGISKVVFPPIYILPLSVPWVKIYCIMNLLNLHLIVAVMFAAVVHLSHAVPVLSGAGELSETSGEGFPEISSASDLTINWHAIAKKLHHDVRTLKNEQFERDLVNITSLAVNSDFTPLIKASDGCLSKSFSAQKCLQRIYSGLQEYVVYMNYVERENLTETLVNDVKVRTNNLLQIIKNKLKDSPQTQLSQIELPDGSAWTRKTTVHSVLSNFATFLTDTSRAIHFMNRNSANESFLDKRHKGRANNQQSAKHQLDHM</sequence>
<evidence type="ECO:0000256" key="1">
    <source>
        <dbReference type="ARBA" id="ARBA00007432"/>
    </source>
</evidence>